<dbReference type="EC" id="3.6.1.27" evidence="3 17"/>
<feature type="transmembrane region" description="Helical" evidence="17">
    <location>
        <begin position="91"/>
        <end position="110"/>
    </location>
</feature>
<dbReference type="GO" id="GO:0071555">
    <property type="term" value="P:cell wall organization"/>
    <property type="evidence" value="ECO:0007669"/>
    <property type="project" value="UniProtKB-KW"/>
</dbReference>
<evidence type="ECO:0000256" key="9">
    <source>
        <dbReference type="ARBA" id="ARBA00022984"/>
    </source>
</evidence>
<dbReference type="NCBIfam" id="NF001389">
    <property type="entry name" value="PRK00281.1-2"/>
    <property type="match status" value="1"/>
</dbReference>
<proteinExistence type="inferred from homology"/>
<feature type="transmembrane region" description="Helical" evidence="17">
    <location>
        <begin position="193"/>
        <end position="215"/>
    </location>
</feature>
<accession>E4KP91</accession>
<evidence type="ECO:0000313" key="18">
    <source>
        <dbReference type="EMBL" id="EFR30960.1"/>
    </source>
</evidence>
<name>E4KP91_9LACT</name>
<evidence type="ECO:0000256" key="7">
    <source>
        <dbReference type="ARBA" id="ARBA00022801"/>
    </source>
</evidence>
<evidence type="ECO:0000256" key="17">
    <source>
        <dbReference type="HAMAP-Rule" id="MF_01006"/>
    </source>
</evidence>
<feature type="transmembrane region" description="Helical" evidence="17">
    <location>
        <begin position="227"/>
        <end position="249"/>
    </location>
</feature>
<keyword evidence="6 17" id="KW-0812">Transmembrane</keyword>
<keyword evidence="19" id="KW-1185">Reference proteome</keyword>
<evidence type="ECO:0000256" key="11">
    <source>
        <dbReference type="ARBA" id="ARBA00023136"/>
    </source>
</evidence>
<dbReference type="GO" id="GO:0046677">
    <property type="term" value="P:response to antibiotic"/>
    <property type="evidence" value="ECO:0007669"/>
    <property type="project" value="UniProtKB-UniRule"/>
</dbReference>
<evidence type="ECO:0000256" key="12">
    <source>
        <dbReference type="ARBA" id="ARBA00023251"/>
    </source>
</evidence>
<dbReference type="GO" id="GO:0009252">
    <property type="term" value="P:peptidoglycan biosynthetic process"/>
    <property type="evidence" value="ECO:0007669"/>
    <property type="project" value="UniProtKB-KW"/>
</dbReference>
<dbReference type="EMBL" id="AENN01000015">
    <property type="protein sequence ID" value="EFR30960.1"/>
    <property type="molecule type" value="Genomic_DNA"/>
</dbReference>
<keyword evidence="12 17" id="KW-0046">Antibiotic resistance</keyword>
<evidence type="ECO:0000256" key="10">
    <source>
        <dbReference type="ARBA" id="ARBA00022989"/>
    </source>
</evidence>
<keyword evidence="7 17" id="KW-0378">Hydrolase</keyword>
<keyword evidence="10 17" id="KW-1133">Transmembrane helix</keyword>
<dbReference type="HAMAP" id="MF_01006">
    <property type="entry name" value="Undec_diphosphatase"/>
    <property type="match status" value="1"/>
</dbReference>
<comment type="subcellular location">
    <subcellularLocation>
        <location evidence="1 17">Cell membrane</location>
        <topology evidence="1 17">Multi-pass membrane protein</topology>
    </subcellularLocation>
</comment>
<feature type="transmembrane region" description="Helical" evidence="17">
    <location>
        <begin position="261"/>
        <end position="278"/>
    </location>
</feature>
<evidence type="ECO:0000256" key="16">
    <source>
        <dbReference type="ARBA" id="ARBA00047594"/>
    </source>
</evidence>
<evidence type="ECO:0000256" key="6">
    <source>
        <dbReference type="ARBA" id="ARBA00022692"/>
    </source>
</evidence>
<gene>
    <name evidence="17 18" type="primary">uppP</name>
    <name evidence="18" type="ORF">HMPREF9257_1378</name>
</gene>
<dbReference type="Proteomes" id="UP000005990">
    <property type="component" value="Unassembled WGS sequence"/>
</dbReference>
<comment type="catalytic activity">
    <reaction evidence="16 17">
        <text>di-trans,octa-cis-undecaprenyl diphosphate + H2O = di-trans,octa-cis-undecaprenyl phosphate + phosphate + H(+)</text>
        <dbReference type="Rhea" id="RHEA:28094"/>
        <dbReference type="ChEBI" id="CHEBI:15377"/>
        <dbReference type="ChEBI" id="CHEBI:15378"/>
        <dbReference type="ChEBI" id="CHEBI:43474"/>
        <dbReference type="ChEBI" id="CHEBI:58405"/>
        <dbReference type="ChEBI" id="CHEBI:60392"/>
        <dbReference type="EC" id="3.6.1.27"/>
    </reaction>
</comment>
<feature type="transmembrane region" description="Helical" evidence="17">
    <location>
        <begin position="52"/>
        <end position="70"/>
    </location>
</feature>
<keyword evidence="8 17" id="KW-0133">Cell shape</keyword>
<dbReference type="STRING" id="908337.HMPREF9257_1378"/>
<dbReference type="AlphaFoldDB" id="E4KP91"/>
<feature type="transmembrane region" description="Helical" evidence="17">
    <location>
        <begin position="116"/>
        <end position="137"/>
    </location>
</feature>
<dbReference type="PANTHER" id="PTHR30622">
    <property type="entry name" value="UNDECAPRENYL-DIPHOSPHATASE"/>
    <property type="match status" value="1"/>
</dbReference>
<dbReference type="OrthoDB" id="9808289at2"/>
<evidence type="ECO:0000256" key="4">
    <source>
        <dbReference type="ARBA" id="ARBA00021581"/>
    </source>
</evidence>
<keyword evidence="9 17" id="KW-0573">Peptidoglycan synthesis</keyword>
<dbReference type="Pfam" id="PF02673">
    <property type="entry name" value="BacA"/>
    <property type="match status" value="1"/>
</dbReference>
<protein>
    <recommendedName>
        <fullName evidence="4 17">Undecaprenyl-diphosphatase</fullName>
        <ecNumber evidence="3 17">3.6.1.27</ecNumber>
    </recommendedName>
    <alternativeName>
        <fullName evidence="15 17">Bacitracin resistance protein</fullName>
    </alternativeName>
    <alternativeName>
        <fullName evidence="14 17">Undecaprenyl pyrophosphate phosphatase</fullName>
    </alternativeName>
</protein>
<dbReference type="NCBIfam" id="NF001390">
    <property type="entry name" value="PRK00281.1-4"/>
    <property type="match status" value="1"/>
</dbReference>
<dbReference type="NCBIfam" id="NF001391">
    <property type="entry name" value="PRK00281.1-5"/>
    <property type="match status" value="1"/>
</dbReference>
<dbReference type="GO" id="GO:0008360">
    <property type="term" value="P:regulation of cell shape"/>
    <property type="evidence" value="ECO:0007669"/>
    <property type="project" value="UniProtKB-KW"/>
</dbReference>
<dbReference type="RefSeq" id="WP_006418163.1">
    <property type="nucleotide sequence ID" value="NZ_AENN01000015.1"/>
</dbReference>
<comment type="similarity">
    <text evidence="2 17">Belongs to the UppP family.</text>
</comment>
<dbReference type="eggNOG" id="COG1968">
    <property type="taxonomic scope" value="Bacteria"/>
</dbReference>
<evidence type="ECO:0000256" key="8">
    <source>
        <dbReference type="ARBA" id="ARBA00022960"/>
    </source>
</evidence>
<evidence type="ECO:0000256" key="15">
    <source>
        <dbReference type="ARBA" id="ARBA00032932"/>
    </source>
</evidence>
<evidence type="ECO:0000256" key="3">
    <source>
        <dbReference type="ARBA" id="ARBA00012374"/>
    </source>
</evidence>
<comment type="miscellaneous">
    <text evidence="17">Bacitracin is thought to be involved in the inhibition of peptidoglycan synthesis by sequestering undecaprenyl diphosphate, thereby reducing the pool of lipid carrier available.</text>
</comment>
<dbReference type="GO" id="GO:0005886">
    <property type="term" value="C:plasma membrane"/>
    <property type="evidence" value="ECO:0007669"/>
    <property type="project" value="UniProtKB-SubCell"/>
</dbReference>
<keyword evidence="13 17" id="KW-0961">Cell wall biogenesis/degradation</keyword>
<dbReference type="InterPro" id="IPR003824">
    <property type="entry name" value="UppP"/>
</dbReference>
<evidence type="ECO:0000256" key="5">
    <source>
        <dbReference type="ARBA" id="ARBA00022475"/>
    </source>
</evidence>
<evidence type="ECO:0000256" key="1">
    <source>
        <dbReference type="ARBA" id="ARBA00004651"/>
    </source>
</evidence>
<sequence>MLQAIDLIELLKLFIISVVQGITEWLPISSTGHMILIEDFMPLNLSAEFRETFLILVQLGSIMAVVVLYFHKLNPLSPSKNYQERKETWTLWFKVIVASIPVLIFGLFLNDYMDTYFYNPTVVAIALIVYGFAFIWIEKSNHAKHSAKTEHLEDLSYNKAFKIGLFQSLAIIPGTSRSGSTIMGGLLTNNSRFVATEFSFFLGIPVMFGASFLKLLKLGFSLSQVEIFYLIFSMVVAFIVSIVVIRFLLTYLKRNDFTGFGYYRIALGAIVILYNLLIK</sequence>
<evidence type="ECO:0000256" key="13">
    <source>
        <dbReference type="ARBA" id="ARBA00023316"/>
    </source>
</evidence>
<evidence type="ECO:0000313" key="19">
    <source>
        <dbReference type="Proteomes" id="UP000005990"/>
    </source>
</evidence>
<dbReference type="NCBIfam" id="TIGR00753">
    <property type="entry name" value="undec_PP_bacA"/>
    <property type="match status" value="1"/>
</dbReference>
<keyword evidence="11 17" id="KW-0472">Membrane</keyword>
<organism evidence="18 19">
    <name type="scientific">Eremococcus coleocola ACS-139-V-Col8</name>
    <dbReference type="NCBI Taxonomy" id="908337"/>
    <lineage>
        <taxon>Bacteria</taxon>
        <taxon>Bacillati</taxon>
        <taxon>Bacillota</taxon>
        <taxon>Bacilli</taxon>
        <taxon>Lactobacillales</taxon>
        <taxon>Aerococcaceae</taxon>
        <taxon>Eremococcus</taxon>
    </lineage>
</organism>
<keyword evidence="5 17" id="KW-1003">Cell membrane</keyword>
<reference evidence="18 19" key="1">
    <citation type="submission" date="2010-10" db="EMBL/GenBank/DDBJ databases">
        <authorList>
            <person name="Durkin A.S."/>
            <person name="Madupu R."/>
            <person name="Torralba M."/>
            <person name="Gillis M."/>
            <person name="Methe B."/>
            <person name="Sutton G."/>
            <person name="Nelson K.E."/>
        </authorList>
    </citation>
    <scope>NUCLEOTIDE SEQUENCE [LARGE SCALE GENOMIC DNA]</scope>
    <source>
        <strain evidence="18 19">ACS-139-V-Col8</strain>
    </source>
</reference>
<evidence type="ECO:0000256" key="2">
    <source>
        <dbReference type="ARBA" id="ARBA00010621"/>
    </source>
</evidence>
<comment type="function">
    <text evidence="17">Catalyzes the dephosphorylation of undecaprenyl diphosphate (UPP). Confers resistance to bacitracin.</text>
</comment>
<comment type="caution">
    <text evidence="18">The sequence shown here is derived from an EMBL/GenBank/DDBJ whole genome shotgun (WGS) entry which is preliminary data.</text>
</comment>
<dbReference type="PANTHER" id="PTHR30622:SF3">
    <property type="entry name" value="UNDECAPRENYL-DIPHOSPHATASE"/>
    <property type="match status" value="1"/>
</dbReference>
<dbReference type="GO" id="GO:0050380">
    <property type="term" value="F:undecaprenyl-diphosphatase activity"/>
    <property type="evidence" value="ECO:0007669"/>
    <property type="project" value="UniProtKB-UniRule"/>
</dbReference>
<evidence type="ECO:0000256" key="14">
    <source>
        <dbReference type="ARBA" id="ARBA00032707"/>
    </source>
</evidence>